<dbReference type="STRING" id="7266.A0A3B0JK46"/>
<feature type="region of interest" description="Disordered" evidence="1">
    <location>
        <begin position="828"/>
        <end position="866"/>
    </location>
</feature>
<evidence type="ECO:0000313" key="2">
    <source>
        <dbReference type="EMBL" id="SPP75730.1"/>
    </source>
</evidence>
<dbReference type="AlphaFoldDB" id="A0A3B0JK46"/>
<feature type="compositionally biased region" description="Polar residues" evidence="1">
    <location>
        <begin position="241"/>
        <end position="250"/>
    </location>
</feature>
<feature type="compositionally biased region" description="Low complexity" evidence="1">
    <location>
        <begin position="251"/>
        <end position="261"/>
    </location>
</feature>
<name>A0A3B0JK46_DROGU</name>
<dbReference type="EMBL" id="OUUW01000001">
    <property type="protein sequence ID" value="SPP75730.1"/>
    <property type="molecule type" value="Genomic_DNA"/>
</dbReference>
<dbReference type="InterPro" id="IPR011011">
    <property type="entry name" value="Znf_FYVE_PHD"/>
</dbReference>
<feature type="compositionally biased region" description="Polar residues" evidence="1">
    <location>
        <begin position="741"/>
        <end position="755"/>
    </location>
</feature>
<feature type="region of interest" description="Disordered" evidence="1">
    <location>
        <begin position="1"/>
        <end position="23"/>
    </location>
</feature>
<feature type="region of interest" description="Disordered" evidence="1">
    <location>
        <begin position="736"/>
        <end position="755"/>
    </location>
</feature>
<feature type="region of interest" description="Disordered" evidence="1">
    <location>
        <begin position="693"/>
        <end position="716"/>
    </location>
</feature>
<feature type="region of interest" description="Disordered" evidence="1">
    <location>
        <begin position="241"/>
        <end position="265"/>
    </location>
</feature>
<reference evidence="3" key="1">
    <citation type="submission" date="2018-01" db="EMBL/GenBank/DDBJ databases">
        <authorList>
            <person name="Alioto T."/>
            <person name="Alioto T."/>
        </authorList>
    </citation>
    <scope>NUCLEOTIDE SEQUENCE [LARGE SCALE GENOMIC DNA]</scope>
</reference>
<dbReference type="Gene3D" id="3.30.40.10">
    <property type="entry name" value="Zinc/RING finger domain, C3HC4 (zinc finger)"/>
    <property type="match status" value="1"/>
</dbReference>
<dbReference type="SUPFAM" id="SSF57903">
    <property type="entry name" value="FYVE/PHD zinc finger"/>
    <property type="match status" value="1"/>
</dbReference>
<evidence type="ECO:0000313" key="3">
    <source>
        <dbReference type="Proteomes" id="UP000268350"/>
    </source>
</evidence>
<organism evidence="2 3">
    <name type="scientific">Drosophila guanche</name>
    <name type="common">Fruit fly</name>
    <dbReference type="NCBI Taxonomy" id="7266"/>
    <lineage>
        <taxon>Eukaryota</taxon>
        <taxon>Metazoa</taxon>
        <taxon>Ecdysozoa</taxon>
        <taxon>Arthropoda</taxon>
        <taxon>Hexapoda</taxon>
        <taxon>Insecta</taxon>
        <taxon>Pterygota</taxon>
        <taxon>Neoptera</taxon>
        <taxon>Endopterygota</taxon>
        <taxon>Diptera</taxon>
        <taxon>Brachycera</taxon>
        <taxon>Muscomorpha</taxon>
        <taxon>Ephydroidea</taxon>
        <taxon>Drosophilidae</taxon>
        <taxon>Drosophila</taxon>
        <taxon>Sophophora</taxon>
    </lineage>
</organism>
<feature type="compositionally biased region" description="Low complexity" evidence="1">
    <location>
        <begin position="1"/>
        <end position="15"/>
    </location>
</feature>
<accession>A0A3B0JK46</accession>
<feature type="compositionally biased region" description="Polar residues" evidence="1">
    <location>
        <begin position="838"/>
        <end position="857"/>
    </location>
</feature>
<proteinExistence type="predicted"/>
<keyword evidence="3" id="KW-1185">Reference proteome</keyword>
<dbReference type="OMA" id="HTAHMDE"/>
<protein>
    <submittedName>
        <fullName evidence="2">Uncharacterized protein</fullName>
    </submittedName>
</protein>
<dbReference type="Proteomes" id="UP000268350">
    <property type="component" value="Unassembled WGS sequence"/>
</dbReference>
<evidence type="ECO:0000256" key="1">
    <source>
        <dbReference type="SAM" id="MobiDB-lite"/>
    </source>
</evidence>
<feature type="compositionally biased region" description="Polar residues" evidence="1">
    <location>
        <begin position="693"/>
        <end position="713"/>
    </location>
</feature>
<sequence length="944" mass="103232">MAGESPESNSSESSPAAVQRQLNGSVDSGIAVLEGEVETPTLRRRQRLQQCQRILQVLQRDHSTHRLLRDRLSKIADRKWKKEEASEEQSCNVCCADLEQTSPKTYVTCCTCGKLVCRGPKCADWRPKDAKWECQLCHSSKESLAHTSSWVAEQMSFNQHKLVYPMRARSEVYIPISGDGNDSTMHIESVSQVGQSIHLDERAKIRAYVEEIVAEMLGGNLDHIKVGQLSKSENYLPAIVNGSNNLSPTRNNNNNNNNNNNGDADSLAEISQTRLRSLIETIIAETLRSSALSVSGAVSEISLDTSRSLAGELPSNGGNGMKRRHRTEHYFEPKIYQDLLATAVLNKIADKDGNTRLVSESTPDLSGHLIDENYNAEALSTTSGSSIEPRSDCSLTDHELELDAGKSQSLQVELERESVLSDYIAAHMVPLPDFSASVTESEDDVGSISSSMIGDGTWEDNWLFKKKRSSMQSSATPSSIGMLVPAPKEHVRAQIGDRTADEVSDLSELGSDAEDNPLDLLRCNELNDRLLSKHLIGGQNTKLVLDELVDRSSLTSQTLPEEHEPAFTETTNTFVIASTAGPSESVVAPPPPVVFQDDSLNEDLVQTPIAGSIAEREVKKWYNAVEMPNNPYAPEALKQRISGTQERYMDVPNISPSAEQKALAAALTEDGDPDPVPPSTDYKRYSRDYYINNAPNGTEVSGNGRCASSSSVERQPPAEDVALDIVINEVNQPEPLPQHGRISSSAQSNAPDLSHWTLSTPVRRSSSLKFINKRPAHSLTPVPINDYERPCTSASQYRDTSLGVDDEDFDVRSHRSWRSSIGQFGYGSASTLPKRRTQSSLSLHSNGSGVSFGSSASKRPPVGPSAGVLTQFEKQLLHKDLKRNSFRAVSGSSKDFVMNPLFESETPKLALRPETEDPGDSGVDSCLNGFSGADAKYSNNSLLF</sequence>
<gene>
    <name evidence="2" type="ORF">DGUA_6G003593</name>
</gene>
<dbReference type="OrthoDB" id="10072397at2759"/>
<dbReference type="InterPro" id="IPR013083">
    <property type="entry name" value="Znf_RING/FYVE/PHD"/>
</dbReference>